<dbReference type="EMBL" id="SJPY01000006">
    <property type="protein sequence ID" value="TWU38963.1"/>
    <property type="molecule type" value="Genomic_DNA"/>
</dbReference>
<dbReference type="GO" id="GO:0003677">
    <property type="term" value="F:DNA binding"/>
    <property type="evidence" value="ECO:0007669"/>
    <property type="project" value="InterPro"/>
</dbReference>
<dbReference type="Pfam" id="PF01548">
    <property type="entry name" value="DEDD_Tnp_IS110"/>
    <property type="match status" value="1"/>
</dbReference>
<dbReference type="Pfam" id="PF02371">
    <property type="entry name" value="Transposase_20"/>
    <property type="match status" value="1"/>
</dbReference>
<evidence type="ECO:0000313" key="5">
    <source>
        <dbReference type="Proteomes" id="UP000315471"/>
    </source>
</evidence>
<dbReference type="PANTHER" id="PTHR33055">
    <property type="entry name" value="TRANSPOSASE FOR INSERTION SEQUENCE ELEMENT IS1111A"/>
    <property type="match status" value="1"/>
</dbReference>
<dbReference type="InterPro" id="IPR003346">
    <property type="entry name" value="Transposase_20"/>
</dbReference>
<dbReference type="GO" id="GO:0004803">
    <property type="term" value="F:transposase activity"/>
    <property type="evidence" value="ECO:0007669"/>
    <property type="project" value="InterPro"/>
</dbReference>
<organism evidence="4 5">
    <name type="scientific">Novipirellula aureliae</name>
    <dbReference type="NCBI Taxonomy" id="2527966"/>
    <lineage>
        <taxon>Bacteria</taxon>
        <taxon>Pseudomonadati</taxon>
        <taxon>Planctomycetota</taxon>
        <taxon>Planctomycetia</taxon>
        <taxon>Pirellulales</taxon>
        <taxon>Pirellulaceae</taxon>
        <taxon>Novipirellula</taxon>
    </lineage>
</organism>
<dbReference type="GO" id="GO:0006313">
    <property type="term" value="P:DNA transposition"/>
    <property type="evidence" value="ECO:0007669"/>
    <property type="project" value="InterPro"/>
</dbReference>
<feature type="domain" description="Transposase IS116/IS110/IS902 C-terminal" evidence="3">
    <location>
        <begin position="191"/>
        <end position="273"/>
    </location>
</feature>
<comment type="caution">
    <text evidence="4">The sequence shown here is derived from an EMBL/GenBank/DDBJ whole genome shotgun (WGS) entry which is preliminary data.</text>
</comment>
<feature type="coiled-coil region" evidence="1">
    <location>
        <begin position="154"/>
        <end position="181"/>
    </location>
</feature>
<dbReference type="Proteomes" id="UP000315471">
    <property type="component" value="Unassembled WGS sequence"/>
</dbReference>
<dbReference type="PANTHER" id="PTHR33055:SF13">
    <property type="entry name" value="TRANSPOSASE"/>
    <property type="match status" value="1"/>
</dbReference>
<gene>
    <name evidence="4" type="ORF">Q31b_40410</name>
</gene>
<proteinExistence type="predicted"/>
<evidence type="ECO:0000259" key="3">
    <source>
        <dbReference type="Pfam" id="PF02371"/>
    </source>
</evidence>
<dbReference type="InterPro" id="IPR002525">
    <property type="entry name" value="Transp_IS110-like_N"/>
</dbReference>
<evidence type="ECO:0000259" key="2">
    <source>
        <dbReference type="Pfam" id="PF01548"/>
    </source>
</evidence>
<dbReference type="AlphaFoldDB" id="A0A5C6DNU8"/>
<evidence type="ECO:0000313" key="4">
    <source>
        <dbReference type="EMBL" id="TWU38963.1"/>
    </source>
</evidence>
<name>A0A5C6DNU8_9BACT</name>
<feature type="domain" description="Transposase IS110-like N-terminal" evidence="2">
    <location>
        <begin position="27"/>
        <end position="147"/>
    </location>
</feature>
<keyword evidence="1" id="KW-0175">Coiled coil</keyword>
<dbReference type="NCBIfam" id="NF033542">
    <property type="entry name" value="transpos_IS110"/>
    <property type="match status" value="1"/>
</dbReference>
<reference evidence="4 5" key="1">
    <citation type="submission" date="2019-02" db="EMBL/GenBank/DDBJ databases">
        <title>Deep-cultivation of Planctomycetes and their phenomic and genomic characterization uncovers novel biology.</title>
        <authorList>
            <person name="Wiegand S."/>
            <person name="Jogler M."/>
            <person name="Boedeker C."/>
            <person name="Pinto D."/>
            <person name="Vollmers J."/>
            <person name="Rivas-Marin E."/>
            <person name="Kohn T."/>
            <person name="Peeters S.H."/>
            <person name="Heuer A."/>
            <person name="Rast P."/>
            <person name="Oberbeckmann S."/>
            <person name="Bunk B."/>
            <person name="Jeske O."/>
            <person name="Meyerdierks A."/>
            <person name="Storesund J.E."/>
            <person name="Kallscheuer N."/>
            <person name="Luecker S."/>
            <person name="Lage O.M."/>
            <person name="Pohl T."/>
            <person name="Merkel B.J."/>
            <person name="Hornburger P."/>
            <person name="Mueller R.-W."/>
            <person name="Bruemmer F."/>
            <person name="Labrenz M."/>
            <person name="Spormann A.M."/>
            <person name="Op Den Camp H."/>
            <person name="Overmann J."/>
            <person name="Amann R."/>
            <person name="Jetten M.S.M."/>
            <person name="Mascher T."/>
            <person name="Medema M.H."/>
            <person name="Devos D.P."/>
            <person name="Kaster A.-K."/>
            <person name="Ovreas L."/>
            <person name="Rohde M."/>
            <person name="Galperin M.Y."/>
            <person name="Jogler C."/>
        </authorList>
    </citation>
    <scope>NUCLEOTIDE SEQUENCE [LARGE SCALE GENOMIC DNA]</scope>
    <source>
        <strain evidence="4 5">Q31b</strain>
    </source>
</reference>
<keyword evidence="5" id="KW-1185">Reference proteome</keyword>
<sequence>MVIMITSKQSHAGDPFFTSRGALPKVVENDEASFKTKLGKKVKSFKDALFVVEATGGYERQIVKWLQANDLDVAIVNPKQVRHFAKGIGHDAKTDPIDAKVIAKFGEVVQPEPKAIPCSESEKLDALVTRRKQLLDLINQESNRLKQAYGSEVKEMIRESLESLKNQKKALEKRIKKAVAADKKNARKIEICESVDGVGKVTVATLMSDLPELGQLNRAEIAKLVGIAPIDRDSGTKSRKRLTQGGRSYIRKVLYMATLVATRRNPVIQVYYQRLLAKGKLKKVALVAAMRKLITTLNYLVKTDQLWEPPDSFKQERGAA</sequence>
<dbReference type="InterPro" id="IPR047650">
    <property type="entry name" value="Transpos_IS110"/>
</dbReference>
<protein>
    <submittedName>
        <fullName evidence="4">Transposase</fullName>
    </submittedName>
</protein>
<dbReference type="OrthoDB" id="263899at2"/>
<accession>A0A5C6DNU8</accession>
<evidence type="ECO:0000256" key="1">
    <source>
        <dbReference type="SAM" id="Coils"/>
    </source>
</evidence>